<dbReference type="Pfam" id="PF02620">
    <property type="entry name" value="YceD"/>
    <property type="match status" value="1"/>
</dbReference>
<evidence type="ECO:0000313" key="7">
    <source>
        <dbReference type="EMBL" id="AIL33254.1"/>
    </source>
</evidence>
<evidence type="ECO:0000256" key="4">
    <source>
        <dbReference type="ARBA" id="ARBA00022517"/>
    </source>
</evidence>
<dbReference type="InterPro" id="IPR003772">
    <property type="entry name" value="YceD"/>
</dbReference>
<organism evidence="7 8">
    <name type="scientific">Basilea psittacipulmonis DSM 24701</name>
    <dbReference type="NCBI Taxonomy" id="1072685"/>
    <lineage>
        <taxon>Bacteria</taxon>
        <taxon>Pseudomonadati</taxon>
        <taxon>Pseudomonadota</taxon>
        <taxon>Betaproteobacteria</taxon>
        <taxon>Burkholderiales</taxon>
        <taxon>Alcaligenaceae</taxon>
        <taxon>Basilea</taxon>
    </lineage>
</organism>
<dbReference type="GO" id="GO:0005829">
    <property type="term" value="C:cytosol"/>
    <property type="evidence" value="ECO:0007669"/>
    <property type="project" value="TreeGrafter"/>
</dbReference>
<protein>
    <recommendedName>
        <fullName evidence="3">Large ribosomal RNA subunit accumulation protein YceD</fullName>
    </recommendedName>
    <alternativeName>
        <fullName evidence="5">23S rRNA accumulation protein YceD</fullName>
    </alternativeName>
</protein>
<evidence type="ECO:0000256" key="1">
    <source>
        <dbReference type="ARBA" id="ARBA00002868"/>
    </source>
</evidence>
<feature type="region of interest" description="Disordered" evidence="6">
    <location>
        <begin position="158"/>
        <end position="187"/>
    </location>
</feature>
<sequence length="187" mass="21143">MIKHNDLIIDSLDFARKEKSLSGSFPIKNLERVVRDLEVPQQRDGQDIMVTWSVRGHTDNVGKSFLTLSVSSVVLLVCQRCTQPFDFDLESTTVLELVSKPEDLGDDSIESIWEEVQNEKEQSFFSDKILSSTRLDLLELIEDEVILSLPYVPKHEDCSVEQDSGSDEASSDEKTSPFAVLKNLKLH</sequence>
<dbReference type="PANTHER" id="PTHR38099">
    <property type="entry name" value="LARGE RIBOSOMAL RNA SUBUNIT ACCUMULATION PROTEIN YCED"/>
    <property type="match status" value="1"/>
</dbReference>
<evidence type="ECO:0000313" key="8">
    <source>
        <dbReference type="Proteomes" id="UP000028945"/>
    </source>
</evidence>
<dbReference type="eggNOG" id="COG1399">
    <property type="taxonomic scope" value="Bacteria"/>
</dbReference>
<dbReference type="EMBL" id="CP009238">
    <property type="protein sequence ID" value="AIL33254.1"/>
    <property type="molecule type" value="Genomic_DNA"/>
</dbReference>
<dbReference type="PANTHER" id="PTHR38099:SF1">
    <property type="entry name" value="LARGE RIBOSOMAL RNA SUBUNIT ACCUMULATION PROTEIN YCED"/>
    <property type="match status" value="1"/>
</dbReference>
<evidence type="ECO:0000256" key="6">
    <source>
        <dbReference type="SAM" id="MobiDB-lite"/>
    </source>
</evidence>
<evidence type="ECO:0000256" key="2">
    <source>
        <dbReference type="ARBA" id="ARBA00010740"/>
    </source>
</evidence>
<dbReference type="STRING" id="1072685.IX83_08050"/>
<dbReference type="OrthoDB" id="5297600at2"/>
<reference evidence="7 8" key="1">
    <citation type="journal article" date="2014" name="BMC Genomics">
        <title>A genomic perspective on a new bacterial genus and species from the Alcaligenaceae family, Basilea psittacipulmonis.</title>
        <authorList>
            <person name="Whiteson K.L."/>
            <person name="Hernandez D."/>
            <person name="Lazarevic V."/>
            <person name="Gaia N."/>
            <person name="Farinelli L."/>
            <person name="Francois P."/>
            <person name="Pilo P."/>
            <person name="Frey J."/>
            <person name="Schrenzel J."/>
        </authorList>
    </citation>
    <scope>NUCLEOTIDE SEQUENCE [LARGE SCALE GENOMIC DNA]</scope>
    <source>
        <strain evidence="7 8">DSM 24701</strain>
    </source>
</reference>
<keyword evidence="4" id="KW-0690">Ribosome biogenesis</keyword>
<dbReference type="AlphaFoldDB" id="A0A077DEU9"/>
<evidence type="ECO:0000256" key="3">
    <source>
        <dbReference type="ARBA" id="ARBA00015716"/>
    </source>
</evidence>
<dbReference type="InterPro" id="IPR039255">
    <property type="entry name" value="YceD_bac"/>
</dbReference>
<evidence type="ECO:0000256" key="5">
    <source>
        <dbReference type="ARBA" id="ARBA00031841"/>
    </source>
</evidence>
<dbReference type="Proteomes" id="UP000028945">
    <property type="component" value="Chromosome"/>
</dbReference>
<dbReference type="RefSeq" id="WP_038501081.1">
    <property type="nucleotide sequence ID" value="NZ_AFWK01000035.1"/>
</dbReference>
<dbReference type="GO" id="GO:0042254">
    <property type="term" value="P:ribosome biogenesis"/>
    <property type="evidence" value="ECO:0007669"/>
    <property type="project" value="UniProtKB-KW"/>
</dbReference>
<proteinExistence type="inferred from homology"/>
<gene>
    <name evidence="7" type="ORF">IX83_08050</name>
</gene>
<accession>A0A077DEU9</accession>
<keyword evidence="8" id="KW-1185">Reference proteome</keyword>
<comment type="similarity">
    <text evidence="2">Belongs to the DUF177 domain family.</text>
</comment>
<name>A0A077DEU9_9BURK</name>
<dbReference type="HOGENOM" id="CLU_094127_0_0_4"/>
<dbReference type="KEGG" id="bpsi:IX83_08050"/>
<comment type="function">
    <text evidence="1">Plays a role in synthesis, processing and/or stability of 23S rRNA.</text>
</comment>